<sequence length="191" mass="21117">MADRAKPPLGGPGNLDSFLLSIKPSLDDVHFQKMKQALTKTGKGAPPKVDRGPLTHRLALQLELLRVETKTTWKDMESFFPRTVHGDPLEGLSLRTELEATVKEAAKVKQREGEGAGFTFSFSDFLCVDLGLSIMCRNVGVHLLKHKVTRCHLLAPERLTDLQQPAELVNGMVVAVTTRQGHRKCEVRVGL</sequence>
<dbReference type="Proteomes" id="UP001374579">
    <property type="component" value="Unassembled WGS sequence"/>
</dbReference>
<reference evidence="1 2" key="1">
    <citation type="submission" date="2024-02" db="EMBL/GenBank/DDBJ databases">
        <title>Chromosome-scale genome assembly of the rough periwinkle Littorina saxatilis.</title>
        <authorList>
            <person name="De Jode A."/>
            <person name="Faria R."/>
            <person name="Formenti G."/>
            <person name="Sims Y."/>
            <person name="Smith T.P."/>
            <person name="Tracey A."/>
            <person name="Wood J.M.D."/>
            <person name="Zagrodzka Z.B."/>
            <person name="Johannesson K."/>
            <person name="Butlin R.K."/>
            <person name="Leder E.H."/>
        </authorList>
    </citation>
    <scope>NUCLEOTIDE SEQUENCE [LARGE SCALE GENOMIC DNA]</scope>
    <source>
        <strain evidence="1">Snail1</strain>
        <tissue evidence="1">Muscle</tissue>
    </source>
</reference>
<gene>
    <name evidence="1" type="ORF">V1264_005172</name>
</gene>
<dbReference type="AlphaFoldDB" id="A0AAN9G5N0"/>
<dbReference type="EMBL" id="JBAMIC010000014">
    <property type="protein sequence ID" value="KAK7095807.1"/>
    <property type="molecule type" value="Genomic_DNA"/>
</dbReference>
<protein>
    <submittedName>
        <fullName evidence="1">Uncharacterized protein</fullName>
    </submittedName>
</protein>
<proteinExistence type="predicted"/>
<evidence type="ECO:0000313" key="2">
    <source>
        <dbReference type="Proteomes" id="UP001374579"/>
    </source>
</evidence>
<name>A0AAN9G5N0_9CAEN</name>
<keyword evidence="2" id="KW-1185">Reference proteome</keyword>
<comment type="caution">
    <text evidence="1">The sequence shown here is derived from an EMBL/GenBank/DDBJ whole genome shotgun (WGS) entry which is preliminary data.</text>
</comment>
<evidence type="ECO:0000313" key="1">
    <source>
        <dbReference type="EMBL" id="KAK7095807.1"/>
    </source>
</evidence>
<organism evidence="1 2">
    <name type="scientific">Littorina saxatilis</name>
    <dbReference type="NCBI Taxonomy" id="31220"/>
    <lineage>
        <taxon>Eukaryota</taxon>
        <taxon>Metazoa</taxon>
        <taxon>Spiralia</taxon>
        <taxon>Lophotrochozoa</taxon>
        <taxon>Mollusca</taxon>
        <taxon>Gastropoda</taxon>
        <taxon>Caenogastropoda</taxon>
        <taxon>Littorinimorpha</taxon>
        <taxon>Littorinoidea</taxon>
        <taxon>Littorinidae</taxon>
        <taxon>Littorina</taxon>
    </lineage>
</organism>
<accession>A0AAN9G5N0</accession>